<dbReference type="InterPro" id="IPR000717">
    <property type="entry name" value="PCI_dom"/>
</dbReference>
<proteinExistence type="inferred from homology"/>
<accession>A0A6A5BCE7</accession>
<feature type="domain" description="PCI" evidence="3">
    <location>
        <begin position="84"/>
        <end position="259"/>
    </location>
</feature>
<dbReference type="VEuPathDB" id="AmoebaDB:FDP41_009901"/>
<dbReference type="PANTHER" id="PTHR12387">
    <property type="entry name" value="26S PROTEASOME NON-ATPASE REGULATORY SUBUNIT 8"/>
    <property type="match status" value="1"/>
</dbReference>
<dbReference type="OrthoDB" id="8775810at2759"/>
<evidence type="ECO:0000256" key="1">
    <source>
        <dbReference type="ARBA" id="ARBA00009627"/>
    </source>
</evidence>
<comment type="caution">
    <text evidence="4">The sequence shown here is derived from an EMBL/GenBank/DDBJ whole genome shotgun (WGS) entry which is preliminary data.</text>
</comment>
<dbReference type="GO" id="GO:0005829">
    <property type="term" value="C:cytosol"/>
    <property type="evidence" value="ECO:0007669"/>
    <property type="project" value="TreeGrafter"/>
</dbReference>
<dbReference type="GeneID" id="68117116"/>
<name>A0A6A5BCE7_NAEFO</name>
<dbReference type="OMA" id="HIMDGYF"/>
<sequence>MTVVSVQQIFPLFQQFKQAIDTNQNAQAVQQLAQLKKLFTQLPSFLAVASGLVSELVLNEDTKQEILLTREILEHAVILSAKTKDMDLFERNVKQVKAYYDLRLPGLNKSSREELILGLNLLRLLAQNRIAEFHTELELIPIELHKKSMYIKHAIQMELFLMEGSYTKLRSLRDKAPAPEYNVFMDLMIDTIRKEIADCTELAYEKISLPGIQKLLLFQNENETRDFIASRMMWSIENDQVVFEKSTEDKKTFQGTNRDVITRTLFYAKDLERIV</sequence>
<evidence type="ECO:0000313" key="4">
    <source>
        <dbReference type="EMBL" id="KAF0971678.1"/>
    </source>
</evidence>
<dbReference type="VEuPathDB" id="AmoebaDB:NfTy_081020"/>
<dbReference type="GO" id="GO:0043161">
    <property type="term" value="P:proteasome-mediated ubiquitin-dependent protein catabolic process"/>
    <property type="evidence" value="ECO:0007669"/>
    <property type="project" value="TreeGrafter"/>
</dbReference>
<dbReference type="VEuPathDB" id="AmoebaDB:NF0104140"/>
<organism evidence="4 5">
    <name type="scientific">Naegleria fowleri</name>
    <name type="common">Brain eating amoeba</name>
    <dbReference type="NCBI Taxonomy" id="5763"/>
    <lineage>
        <taxon>Eukaryota</taxon>
        <taxon>Discoba</taxon>
        <taxon>Heterolobosea</taxon>
        <taxon>Tetramitia</taxon>
        <taxon>Eutetramitia</taxon>
        <taxon>Vahlkampfiidae</taxon>
        <taxon>Naegleria</taxon>
    </lineage>
</organism>
<dbReference type="Proteomes" id="UP000444721">
    <property type="component" value="Unassembled WGS sequence"/>
</dbReference>
<dbReference type="GO" id="GO:0008541">
    <property type="term" value="C:proteasome regulatory particle, lid subcomplex"/>
    <property type="evidence" value="ECO:0007669"/>
    <property type="project" value="TreeGrafter"/>
</dbReference>
<keyword evidence="5" id="KW-1185">Reference proteome</keyword>
<evidence type="ECO:0000313" key="5">
    <source>
        <dbReference type="Proteomes" id="UP000444721"/>
    </source>
</evidence>
<protein>
    <recommendedName>
        <fullName evidence="3">PCI domain-containing protein</fullName>
    </recommendedName>
</protein>
<dbReference type="PANTHER" id="PTHR12387:SF0">
    <property type="entry name" value="26S PROTEASOME NON-ATPASE REGULATORY SUBUNIT 8"/>
    <property type="match status" value="1"/>
</dbReference>
<dbReference type="InterPro" id="IPR033464">
    <property type="entry name" value="CSN8_PSD8_EIF3K"/>
</dbReference>
<keyword evidence="2" id="KW-0647">Proteasome</keyword>
<dbReference type="GO" id="GO:0005634">
    <property type="term" value="C:nucleus"/>
    <property type="evidence" value="ECO:0007669"/>
    <property type="project" value="TreeGrafter"/>
</dbReference>
<dbReference type="EMBL" id="VFQX01000074">
    <property type="protein sequence ID" value="KAF0971678.1"/>
    <property type="molecule type" value="Genomic_DNA"/>
</dbReference>
<comment type="similarity">
    <text evidence="1">Belongs to the proteasome subunit S14 family.</text>
</comment>
<dbReference type="AlphaFoldDB" id="A0A6A5BCE7"/>
<dbReference type="InterPro" id="IPR006746">
    <property type="entry name" value="26S_Psome_Rpn12"/>
</dbReference>
<dbReference type="Gene3D" id="1.25.40.990">
    <property type="match status" value="1"/>
</dbReference>
<dbReference type="Pfam" id="PF10075">
    <property type="entry name" value="CSN8_PSD8_EIF3K"/>
    <property type="match status" value="1"/>
</dbReference>
<evidence type="ECO:0000256" key="2">
    <source>
        <dbReference type="ARBA" id="ARBA00022942"/>
    </source>
</evidence>
<evidence type="ECO:0000259" key="3">
    <source>
        <dbReference type="PROSITE" id="PS50250"/>
    </source>
</evidence>
<dbReference type="RefSeq" id="XP_044556394.1">
    <property type="nucleotide sequence ID" value="XM_044713910.1"/>
</dbReference>
<reference evidence="4 5" key="1">
    <citation type="journal article" date="2019" name="Sci. Rep.">
        <title>Nanopore sequencing improves the draft genome of the human pathogenic amoeba Naegleria fowleri.</title>
        <authorList>
            <person name="Liechti N."/>
            <person name="Schurch N."/>
            <person name="Bruggmann R."/>
            <person name="Wittwer M."/>
        </authorList>
    </citation>
    <scope>NUCLEOTIDE SEQUENCE [LARGE SCALE GENOMIC DNA]</scope>
    <source>
        <strain evidence="4 5">ATCC 30894</strain>
    </source>
</reference>
<gene>
    <name evidence="4" type="ORF">FDP41_009901</name>
</gene>
<dbReference type="PROSITE" id="PS50250">
    <property type="entry name" value="PCI"/>
    <property type="match status" value="1"/>
</dbReference>